<dbReference type="RefSeq" id="XP_004831452.1">
    <property type="nucleotide sequence ID" value="XM_004831395.1"/>
</dbReference>
<keyword evidence="2" id="KW-0472">Membrane</keyword>
<dbReference type="GeneID" id="15804940"/>
<keyword evidence="4" id="KW-1185">Reference proteome</keyword>
<evidence type="ECO:0000313" key="3">
    <source>
        <dbReference type="EMBL" id="EKX72000.1"/>
    </source>
</evidence>
<keyword evidence="2" id="KW-1133">Transmembrane helix</keyword>
<evidence type="ECO:0000256" key="1">
    <source>
        <dbReference type="SAM" id="MobiDB-lite"/>
    </source>
</evidence>
<reference evidence="3 4" key="1">
    <citation type="journal article" date="2012" name="BMC Genomics">
        <title>Comparative genomic analysis and phylogenetic position of Theileria equi.</title>
        <authorList>
            <person name="Kappmeyer L.S."/>
            <person name="Thiagarajan M."/>
            <person name="Herndon D.R."/>
            <person name="Ramsay J.D."/>
            <person name="Caler E."/>
            <person name="Djikeng A."/>
            <person name="Gillespie J.J."/>
            <person name="Lau A.O."/>
            <person name="Roalson E.H."/>
            <person name="Silva J.C."/>
            <person name="Silva M.G."/>
            <person name="Suarez C.E."/>
            <person name="Ueti M.W."/>
            <person name="Nene V.M."/>
            <person name="Mealey R.H."/>
            <person name="Knowles D.P."/>
            <person name="Brayton K.A."/>
        </authorList>
    </citation>
    <scope>NUCLEOTIDE SEQUENCE [LARGE SCALE GENOMIC DNA]</scope>
    <source>
        <strain evidence="3 4">WA</strain>
    </source>
</reference>
<feature type="transmembrane region" description="Helical" evidence="2">
    <location>
        <begin position="186"/>
        <end position="209"/>
    </location>
</feature>
<organism evidence="3 4">
    <name type="scientific">Theileria equi strain WA</name>
    <dbReference type="NCBI Taxonomy" id="1537102"/>
    <lineage>
        <taxon>Eukaryota</taxon>
        <taxon>Sar</taxon>
        <taxon>Alveolata</taxon>
        <taxon>Apicomplexa</taxon>
        <taxon>Aconoidasida</taxon>
        <taxon>Piroplasmida</taxon>
        <taxon>Theileriidae</taxon>
        <taxon>Theileria</taxon>
    </lineage>
</organism>
<protein>
    <submittedName>
        <fullName evidence="3">Uncharacterized protein</fullName>
    </submittedName>
</protein>
<evidence type="ECO:0000256" key="2">
    <source>
        <dbReference type="SAM" id="Phobius"/>
    </source>
</evidence>
<feature type="region of interest" description="Disordered" evidence="1">
    <location>
        <begin position="60"/>
        <end position="81"/>
    </location>
</feature>
<keyword evidence="2" id="KW-0812">Transmembrane</keyword>
<feature type="transmembrane region" description="Helical" evidence="2">
    <location>
        <begin position="310"/>
        <end position="335"/>
    </location>
</feature>
<name>L1L9Y3_THEEQ</name>
<feature type="transmembrane region" description="Helical" evidence="2">
    <location>
        <begin position="221"/>
        <end position="240"/>
    </location>
</feature>
<accession>L1L9Y3</accession>
<sequence>MLKTPPGITHRKNVSKALNEASAVFEALYKKHFSSDIDSLQREAEDYLIKSLYKSAAARSKETSLDVKPEEPKPLEKGASKVHIDYGNDRTLLDHKPAKSSSSDKRVSIDTRVLVEETVVDKEESDATENEEDQPVCLKIEAIPFAEGHLEGADISPTHYASKNTSSFPRLSRRSTLRIPSALKTISFYCLAIQFLSSLLLGGLFYLLVHYKFKRYTKVITIAYPFVIHLVLYIIIFSLSDKKLKGTFLLYSNDISIAVLRRKLVKEETYNHLNKVHVIIERCFVFLCLVISCLPCDFATEDKSYSFFEYSYLIAIGNLFGLYLMVTYFYFYIIFNKTIKKSMLSV</sequence>
<comment type="caution">
    <text evidence="3">The sequence shown here is derived from an EMBL/GenBank/DDBJ whole genome shotgun (WGS) entry which is preliminary data.</text>
</comment>
<dbReference type="KEGG" id="beq:BEWA_016780"/>
<dbReference type="Proteomes" id="UP000031512">
    <property type="component" value="Unassembled WGS sequence"/>
</dbReference>
<dbReference type="OrthoDB" id="361688at2759"/>
<evidence type="ECO:0000313" key="4">
    <source>
        <dbReference type="Proteomes" id="UP000031512"/>
    </source>
</evidence>
<gene>
    <name evidence="3" type="ORF">BEWA_016780</name>
</gene>
<dbReference type="EMBL" id="ACOU01000008">
    <property type="protein sequence ID" value="EKX72000.1"/>
    <property type="molecule type" value="Genomic_DNA"/>
</dbReference>
<proteinExistence type="predicted"/>
<dbReference type="AlphaFoldDB" id="L1L9Y3"/>
<dbReference type="eggNOG" id="ENOG502QXN1">
    <property type="taxonomic scope" value="Eukaryota"/>
</dbReference>
<dbReference type="VEuPathDB" id="PiroplasmaDB:BEWA_016780"/>